<name>A0AAD7PHK2_QUISA</name>
<evidence type="ECO:0000313" key="2">
    <source>
        <dbReference type="Proteomes" id="UP001163823"/>
    </source>
</evidence>
<accession>A0AAD7PHK2</accession>
<proteinExistence type="predicted"/>
<sequence>MSPCTTQVKRLNKYFILAPIPGSPSSALFARLGLHLRRRKSFRFLNLGLGFGTLSYPSWASEYHRLVGWYLDPLIPKHDISKSFQETMARPFLCFNKEWRDIILSLVLLPTMLVEIKALLHSKFLVTKVPD</sequence>
<dbReference type="KEGG" id="qsa:O6P43_022409"/>
<reference evidence="1" key="1">
    <citation type="journal article" date="2023" name="Science">
        <title>Elucidation of the pathway for biosynthesis of saponin adjuvants from the soapbark tree.</title>
        <authorList>
            <person name="Reed J."/>
            <person name="Orme A."/>
            <person name="El-Demerdash A."/>
            <person name="Owen C."/>
            <person name="Martin L.B.B."/>
            <person name="Misra R.C."/>
            <person name="Kikuchi S."/>
            <person name="Rejzek M."/>
            <person name="Martin A.C."/>
            <person name="Harkess A."/>
            <person name="Leebens-Mack J."/>
            <person name="Louveau T."/>
            <person name="Stephenson M.J."/>
            <person name="Osbourn A."/>
        </authorList>
    </citation>
    <scope>NUCLEOTIDE SEQUENCE</scope>
    <source>
        <strain evidence="1">S10</strain>
    </source>
</reference>
<gene>
    <name evidence="1" type="ORF">O6P43_022409</name>
</gene>
<dbReference type="PANTHER" id="PTHR48221:SF2">
    <property type="entry name" value="ACYL-COA SYNTHETASE FAMILY PROTEIN"/>
    <property type="match status" value="1"/>
</dbReference>
<organism evidence="1 2">
    <name type="scientific">Quillaja saponaria</name>
    <name type="common">Soap bark tree</name>
    <dbReference type="NCBI Taxonomy" id="32244"/>
    <lineage>
        <taxon>Eukaryota</taxon>
        <taxon>Viridiplantae</taxon>
        <taxon>Streptophyta</taxon>
        <taxon>Embryophyta</taxon>
        <taxon>Tracheophyta</taxon>
        <taxon>Spermatophyta</taxon>
        <taxon>Magnoliopsida</taxon>
        <taxon>eudicotyledons</taxon>
        <taxon>Gunneridae</taxon>
        <taxon>Pentapetalae</taxon>
        <taxon>rosids</taxon>
        <taxon>fabids</taxon>
        <taxon>Fabales</taxon>
        <taxon>Quillajaceae</taxon>
        <taxon>Quillaja</taxon>
    </lineage>
</organism>
<evidence type="ECO:0000313" key="1">
    <source>
        <dbReference type="EMBL" id="KAJ7955886.1"/>
    </source>
</evidence>
<dbReference type="PANTHER" id="PTHR48221">
    <property type="entry name" value="ACYL-COA SYNTHETASE FAMILY PROTEIN"/>
    <property type="match status" value="1"/>
</dbReference>
<dbReference type="EMBL" id="JARAOO010000009">
    <property type="protein sequence ID" value="KAJ7955886.1"/>
    <property type="molecule type" value="Genomic_DNA"/>
</dbReference>
<dbReference type="Proteomes" id="UP001163823">
    <property type="component" value="Chromosome 9"/>
</dbReference>
<keyword evidence="2" id="KW-1185">Reference proteome</keyword>
<protein>
    <submittedName>
        <fullName evidence="1">Acyl-CoA synthetase family member 4</fullName>
    </submittedName>
</protein>
<dbReference type="AlphaFoldDB" id="A0AAD7PHK2"/>
<comment type="caution">
    <text evidence="1">The sequence shown here is derived from an EMBL/GenBank/DDBJ whole genome shotgun (WGS) entry which is preliminary data.</text>
</comment>